<reference evidence="4 5" key="1">
    <citation type="submission" date="2013-03" db="EMBL/GenBank/DDBJ databases">
        <title>The Genome Sequence of Capronia coronata CBS 617.96.</title>
        <authorList>
            <consortium name="The Broad Institute Genomics Platform"/>
            <person name="Cuomo C."/>
            <person name="de Hoog S."/>
            <person name="Gorbushina A."/>
            <person name="Walker B."/>
            <person name="Young S.K."/>
            <person name="Zeng Q."/>
            <person name="Gargeya S."/>
            <person name="Fitzgerald M."/>
            <person name="Haas B."/>
            <person name="Abouelleil A."/>
            <person name="Allen A.W."/>
            <person name="Alvarado L."/>
            <person name="Arachchi H.M."/>
            <person name="Berlin A.M."/>
            <person name="Chapman S.B."/>
            <person name="Gainer-Dewar J."/>
            <person name="Goldberg J."/>
            <person name="Griggs A."/>
            <person name="Gujja S."/>
            <person name="Hansen M."/>
            <person name="Howarth C."/>
            <person name="Imamovic A."/>
            <person name="Ireland A."/>
            <person name="Larimer J."/>
            <person name="McCowan C."/>
            <person name="Murphy C."/>
            <person name="Pearson M."/>
            <person name="Poon T.W."/>
            <person name="Priest M."/>
            <person name="Roberts A."/>
            <person name="Saif S."/>
            <person name="Shea T."/>
            <person name="Sisk P."/>
            <person name="Sykes S."/>
            <person name="Wortman J."/>
            <person name="Nusbaum C."/>
            <person name="Birren B."/>
        </authorList>
    </citation>
    <scope>NUCLEOTIDE SEQUENCE [LARGE SCALE GENOMIC DNA]</scope>
    <source>
        <strain evidence="4 5">CBS 617.96</strain>
    </source>
</reference>
<dbReference type="InterPro" id="IPR036322">
    <property type="entry name" value="WD40_repeat_dom_sf"/>
</dbReference>
<dbReference type="Gene3D" id="2.130.10.10">
    <property type="entry name" value="YVTN repeat-like/Quinoprotein amine dehydrogenase"/>
    <property type="match status" value="1"/>
</dbReference>
<keyword evidence="1" id="KW-0853">WD repeat</keyword>
<evidence type="ECO:0000313" key="4">
    <source>
        <dbReference type="EMBL" id="EXJ93973.1"/>
    </source>
</evidence>
<dbReference type="GeneID" id="19157266"/>
<evidence type="ECO:0008006" key="6">
    <source>
        <dbReference type="Google" id="ProtNLM"/>
    </source>
</evidence>
<dbReference type="HOGENOM" id="CLU_029545_0_0_1"/>
<dbReference type="OrthoDB" id="128867at2759"/>
<dbReference type="InterPro" id="IPR052254">
    <property type="entry name" value="CUL4-DDB1_E3_ligase_receptor"/>
</dbReference>
<proteinExistence type="predicted"/>
<dbReference type="GO" id="GO:0080008">
    <property type="term" value="C:Cul4-RING E3 ubiquitin ligase complex"/>
    <property type="evidence" value="ECO:0007669"/>
    <property type="project" value="TreeGrafter"/>
</dbReference>
<gene>
    <name evidence="4" type="ORF">A1O1_02366</name>
</gene>
<organism evidence="4 5">
    <name type="scientific">Capronia coronata CBS 617.96</name>
    <dbReference type="NCBI Taxonomy" id="1182541"/>
    <lineage>
        <taxon>Eukaryota</taxon>
        <taxon>Fungi</taxon>
        <taxon>Dikarya</taxon>
        <taxon>Ascomycota</taxon>
        <taxon>Pezizomycotina</taxon>
        <taxon>Eurotiomycetes</taxon>
        <taxon>Chaetothyriomycetidae</taxon>
        <taxon>Chaetothyriales</taxon>
        <taxon>Herpotrichiellaceae</taxon>
        <taxon>Capronia</taxon>
    </lineage>
</organism>
<name>W9YN56_9EURO</name>
<keyword evidence="2" id="KW-0677">Repeat</keyword>
<dbReference type="PANTHER" id="PTHR44472:SF1">
    <property type="entry name" value="DDB1 AND CUL4 ASSOCIATED FACTOR 4"/>
    <property type="match status" value="1"/>
</dbReference>
<dbReference type="Proteomes" id="UP000019484">
    <property type="component" value="Unassembled WGS sequence"/>
</dbReference>
<evidence type="ECO:0000256" key="3">
    <source>
        <dbReference type="SAM" id="MobiDB-lite"/>
    </source>
</evidence>
<dbReference type="eggNOG" id="ENOG502T3VQ">
    <property type="taxonomic scope" value="Eukaryota"/>
</dbReference>
<keyword evidence="5" id="KW-1185">Reference proteome</keyword>
<dbReference type="STRING" id="1182541.W9YN56"/>
<dbReference type="PANTHER" id="PTHR44472">
    <property type="entry name" value="DDB1- AND CUL4-ASSOCIATED FACTOR 4-RELATED"/>
    <property type="match status" value="1"/>
</dbReference>
<sequence>MPAELPGYRFDAVTNRYYKIQANHVAPAGSNYSRQAVNAEKAIESTQRHQESSRLSKHASTVARAKALQNPLLSFDRRLGNLRTSAQAYIREYYAASLSGADAFSGPMSMPQILGDEYKPAGLSDQFAIEETDGSLLTALSYKARGSRALSLLLAFDRGKKSSDVVEDYSFSQGTAPDNLDHDGNWPSSSPSPSPSDVGGYLYSPHHKRILQSAPKVDCMLWAGPGLVCWSHETQHGGGGQEAMGMGMGMPYQSDLTLSHCSAPGRAIGLDLMVRFRFQARVLDLATSPSRTSLAIATSNGVSVMTDLEYGQEVVSTAIRGEQMKVGFKDENVLMSGSRSGRLMFCDTRSVATATASNPQSSLNSESATAALRIQHSSAISGIAALPDGNRILVNGLTDMKIYDLRFAAAPALNRTRLPRERHHRYHRVYTPSTPVVTFNVDPTRRQNRYGLGFAYDPELDLVVSASTDNYHNHRVGVWSAQSGQMLDSPLNSHAFREPVTCAKVVRVRDGPKSVLLASAGKIHEWCVQGRGFEWEQE</sequence>
<dbReference type="InterPro" id="IPR015943">
    <property type="entry name" value="WD40/YVTN_repeat-like_dom_sf"/>
</dbReference>
<feature type="region of interest" description="Disordered" evidence="3">
    <location>
        <begin position="170"/>
        <end position="199"/>
    </location>
</feature>
<dbReference type="RefSeq" id="XP_007721467.1">
    <property type="nucleotide sequence ID" value="XM_007723277.1"/>
</dbReference>
<protein>
    <recommendedName>
        <fullName evidence="6">Myocyte-specific enhancer factor 2d</fullName>
    </recommendedName>
</protein>
<dbReference type="EMBL" id="AMWN01000002">
    <property type="protein sequence ID" value="EXJ93973.1"/>
    <property type="molecule type" value="Genomic_DNA"/>
</dbReference>
<dbReference type="AlphaFoldDB" id="W9YN56"/>
<evidence type="ECO:0000313" key="5">
    <source>
        <dbReference type="Proteomes" id="UP000019484"/>
    </source>
</evidence>
<accession>W9YN56</accession>
<evidence type="ECO:0000256" key="2">
    <source>
        <dbReference type="ARBA" id="ARBA00022737"/>
    </source>
</evidence>
<dbReference type="SUPFAM" id="SSF50978">
    <property type="entry name" value="WD40 repeat-like"/>
    <property type="match status" value="1"/>
</dbReference>
<evidence type="ECO:0000256" key="1">
    <source>
        <dbReference type="ARBA" id="ARBA00022574"/>
    </source>
</evidence>
<comment type="caution">
    <text evidence="4">The sequence shown here is derived from an EMBL/GenBank/DDBJ whole genome shotgun (WGS) entry which is preliminary data.</text>
</comment>